<feature type="transmembrane region" description="Helical" evidence="1">
    <location>
        <begin position="16"/>
        <end position="36"/>
    </location>
</feature>
<feature type="transmembrane region" description="Helical" evidence="1">
    <location>
        <begin position="86"/>
        <end position="102"/>
    </location>
</feature>
<evidence type="ECO:0000313" key="3">
    <source>
        <dbReference type="Proteomes" id="UP001239169"/>
    </source>
</evidence>
<feature type="transmembrane region" description="Helical" evidence="1">
    <location>
        <begin position="133"/>
        <end position="154"/>
    </location>
</feature>
<organism evidence="2 3">
    <name type="scientific">Paraclostridium bifermentans</name>
    <name type="common">Clostridium bifermentans</name>
    <dbReference type="NCBI Taxonomy" id="1490"/>
    <lineage>
        <taxon>Bacteria</taxon>
        <taxon>Bacillati</taxon>
        <taxon>Bacillota</taxon>
        <taxon>Clostridia</taxon>
        <taxon>Peptostreptococcales</taxon>
        <taxon>Peptostreptococcaceae</taxon>
        <taxon>Paraclostridium</taxon>
    </lineage>
</organism>
<keyword evidence="1" id="KW-0472">Membrane</keyword>
<proteinExistence type="predicted"/>
<dbReference type="EMBL" id="CP124685">
    <property type="protein sequence ID" value="WGX74742.1"/>
    <property type="molecule type" value="Genomic_DNA"/>
</dbReference>
<evidence type="ECO:0000313" key="2">
    <source>
        <dbReference type="EMBL" id="WGX74742.1"/>
    </source>
</evidence>
<keyword evidence="3" id="KW-1185">Reference proteome</keyword>
<accession>A0ABY8R201</accession>
<gene>
    <name evidence="2" type="ORF">QJS64_11295</name>
</gene>
<evidence type="ECO:0000256" key="1">
    <source>
        <dbReference type="SAM" id="Phobius"/>
    </source>
</evidence>
<dbReference type="Proteomes" id="UP001239169">
    <property type="component" value="Chromosome"/>
</dbReference>
<name>A0ABY8R201_PARBF</name>
<keyword evidence="1" id="KW-0812">Transmembrane</keyword>
<reference evidence="2 3" key="1">
    <citation type="submission" date="2023-04" db="EMBL/GenBank/DDBJ databases">
        <title>Bacteria Genome Submission.</title>
        <authorList>
            <person name="Isaac P."/>
        </authorList>
    </citation>
    <scope>NUCLEOTIDE SEQUENCE [LARGE SCALE GENOMIC DNA]</scope>
    <source>
        <strain evidence="2 3">SampleS7P1</strain>
    </source>
</reference>
<feature type="transmembrane region" description="Helical" evidence="1">
    <location>
        <begin position="56"/>
        <end position="74"/>
    </location>
</feature>
<sequence length="159" mass="17902">MKKILDYVNNLSEGKFIALSILVALVCTVPFDFFKIYSNTYMGLEFSGAISFGWDFLLAVIIGPIVESILIVIVSKLIGQATDNKFMITFITAILLSGIQNYSLPYAIIIFIPSFIFVSAYTLYKNNKKFNSFSIMVIINMLYSVIQIGFTILAKKLFK</sequence>
<keyword evidence="1" id="KW-1133">Transmembrane helix</keyword>
<evidence type="ECO:0008006" key="4">
    <source>
        <dbReference type="Google" id="ProtNLM"/>
    </source>
</evidence>
<protein>
    <recommendedName>
        <fullName evidence="4">CPBP family intramembrane metalloprotease</fullName>
    </recommendedName>
</protein>